<accession>A0ABM8FXH0</accession>
<proteinExistence type="predicted"/>
<evidence type="ECO:0000313" key="1">
    <source>
        <dbReference type="EMBL" id="BDZ40425.1"/>
    </source>
</evidence>
<protein>
    <submittedName>
        <fullName evidence="1">Uncharacterized protein</fullName>
    </submittedName>
</protein>
<sequence length="60" mass="6536">MHTGRDTVRMRLELTSPRRAADKLKFLAGSEAAMAAWTAEILPEVAAERLRTAIASVPEA</sequence>
<gene>
    <name evidence="1" type="ORF">GCM10025863_30390</name>
</gene>
<organism evidence="1 2">
    <name type="scientific">Microbacterium suwonense</name>
    <dbReference type="NCBI Taxonomy" id="683047"/>
    <lineage>
        <taxon>Bacteria</taxon>
        <taxon>Bacillati</taxon>
        <taxon>Actinomycetota</taxon>
        <taxon>Actinomycetes</taxon>
        <taxon>Micrococcales</taxon>
        <taxon>Microbacteriaceae</taxon>
        <taxon>Microbacterium</taxon>
    </lineage>
</organism>
<keyword evidence="2" id="KW-1185">Reference proteome</keyword>
<dbReference type="InterPro" id="IPR036265">
    <property type="entry name" value="HIT-like_sf"/>
</dbReference>
<reference evidence="2" key="1">
    <citation type="journal article" date="2019" name="Int. J. Syst. Evol. Microbiol.">
        <title>The Global Catalogue of Microorganisms (GCM) 10K type strain sequencing project: providing services to taxonomists for standard genome sequencing and annotation.</title>
        <authorList>
            <consortium name="The Broad Institute Genomics Platform"/>
            <consortium name="The Broad Institute Genome Sequencing Center for Infectious Disease"/>
            <person name="Wu L."/>
            <person name="Ma J."/>
        </authorList>
    </citation>
    <scope>NUCLEOTIDE SEQUENCE [LARGE SCALE GENOMIC DNA]</scope>
    <source>
        <strain evidence="2">NBRC 106310</strain>
    </source>
</reference>
<dbReference type="Gene3D" id="3.30.428.10">
    <property type="entry name" value="HIT-like"/>
    <property type="match status" value="1"/>
</dbReference>
<name>A0ABM8FXH0_9MICO</name>
<evidence type="ECO:0000313" key="2">
    <source>
        <dbReference type="Proteomes" id="UP001321543"/>
    </source>
</evidence>
<dbReference type="Proteomes" id="UP001321543">
    <property type="component" value="Chromosome"/>
</dbReference>
<dbReference type="EMBL" id="AP027728">
    <property type="protein sequence ID" value="BDZ40425.1"/>
    <property type="molecule type" value="Genomic_DNA"/>
</dbReference>